<feature type="domain" description="AB hydrolase-1" evidence="1">
    <location>
        <begin position="5"/>
        <end position="241"/>
    </location>
</feature>
<reference evidence="2" key="1">
    <citation type="submission" date="2014-01" db="EMBL/GenBank/DDBJ databases">
        <title>Biosynthesis of the 4-methylxoazoline-containing nonribosomal peptides, JBIR-34 and 35, in Streptomyces sp. Sp080513GE-23.</title>
        <authorList>
            <person name="Katsuyama Y."/>
            <person name="Muliandi A."/>
            <person name="Sone K."/>
            <person name="Izumikawa I."/>
            <person name="Moriya T."/>
            <person name="Hashimoto J."/>
            <person name="Kozone I."/>
            <person name="Takagi M."/>
            <person name="Shin-ya K."/>
            <person name="Ohnishi Y."/>
        </authorList>
    </citation>
    <scope>NUCLEOTIDE SEQUENCE</scope>
    <source>
        <strain evidence="2">Sp080513GE-23</strain>
    </source>
</reference>
<dbReference type="PANTHER" id="PTHR37017:SF3">
    <property type="entry name" value="AB HYDROLASE-1 DOMAIN-CONTAINING PROTEIN"/>
    <property type="match status" value="1"/>
</dbReference>
<dbReference type="AlphaFoldDB" id="A0A077JC95"/>
<dbReference type="InterPro" id="IPR052897">
    <property type="entry name" value="Sec-Metab_Biosynth_Hydrolase"/>
</dbReference>
<evidence type="ECO:0000259" key="1">
    <source>
        <dbReference type="Pfam" id="PF12697"/>
    </source>
</evidence>
<gene>
    <name evidence="2" type="primary">fmoJ</name>
</gene>
<dbReference type="Pfam" id="PF12697">
    <property type="entry name" value="Abhydrolase_6"/>
    <property type="match status" value="1"/>
</dbReference>
<protein>
    <submittedName>
        <fullName evidence="2">Esterase</fullName>
    </submittedName>
</protein>
<dbReference type="Gene3D" id="3.40.50.1820">
    <property type="entry name" value="alpha/beta hydrolase"/>
    <property type="match status" value="1"/>
</dbReference>
<dbReference type="GO" id="GO:0003824">
    <property type="term" value="F:catalytic activity"/>
    <property type="evidence" value="ECO:0007669"/>
    <property type="project" value="UniProtKB-ARBA"/>
</dbReference>
<dbReference type="SUPFAM" id="SSF53474">
    <property type="entry name" value="alpha/beta-Hydrolases"/>
    <property type="match status" value="1"/>
</dbReference>
<dbReference type="PANTHER" id="PTHR37017">
    <property type="entry name" value="AB HYDROLASE-1 DOMAIN-CONTAINING PROTEIN-RELATED"/>
    <property type="match status" value="1"/>
</dbReference>
<dbReference type="InterPro" id="IPR029058">
    <property type="entry name" value="AB_hydrolase_fold"/>
</dbReference>
<evidence type="ECO:0000313" key="2">
    <source>
        <dbReference type="EMBL" id="BAP16695.1"/>
    </source>
</evidence>
<dbReference type="InterPro" id="IPR000073">
    <property type="entry name" value="AB_hydrolase_1"/>
</dbReference>
<name>A0A077JC95_9ACTN</name>
<organism evidence="2">
    <name type="scientific">Streptomyces sp. Sp080513GE-23</name>
    <dbReference type="NCBI Taxonomy" id="630397"/>
    <lineage>
        <taxon>Bacteria</taxon>
        <taxon>Bacillati</taxon>
        <taxon>Actinomycetota</taxon>
        <taxon>Actinomycetes</taxon>
        <taxon>Kitasatosporales</taxon>
        <taxon>Streptomycetaceae</taxon>
        <taxon>Streptomyces</taxon>
    </lineage>
</organism>
<dbReference type="EMBL" id="AB902962">
    <property type="protein sequence ID" value="BAP16695.1"/>
    <property type="molecule type" value="Genomic_DNA"/>
</dbReference>
<accession>A0A077JC95</accession>
<sequence length="246" mass="26513">MSTYVLVPGFFFGPWVWEETGRLLSDAGHEVRTVSLTGQGERAGEATPDVAITTHIADITDAIGDLDDVVLVLHSGATIAGTEAADRVPERLRHIVYVDTAPFPDGMAQIEFLPPEAQAEQRRQIEAEGQGWLLPARPFDGDDQQRDPVSLAGLSERDLALMRGRASAQPAAMLLEPARRPAEIPDTPRTLIASTFTTEQVEAMVAAGLPAFSMLAGPGWTMADLPTGHWPMLSRPKELAELLSGI</sequence>
<proteinExistence type="predicted"/>